<evidence type="ECO:0000313" key="6">
    <source>
        <dbReference type="Proteomes" id="UP000504640"/>
    </source>
</evidence>
<comment type="similarity">
    <text evidence="1">Belongs to the EGF-CFC (Cripto-1/FRL1/Cryptic) family.</text>
</comment>
<dbReference type="InterPro" id="IPR019011">
    <property type="entry name" value="Cryptic/Cripto_CFC-dom"/>
</dbReference>
<evidence type="ECO:0000259" key="5">
    <source>
        <dbReference type="PROSITE" id="PS00022"/>
    </source>
</evidence>
<protein>
    <submittedName>
        <fullName evidence="7">Teratocarcinoma-derived growth factor 1-like</fullName>
    </submittedName>
</protein>
<evidence type="ECO:0000313" key="7">
    <source>
        <dbReference type="RefSeq" id="XP_032138337.1"/>
    </source>
</evidence>
<dbReference type="RefSeq" id="XP_032138337.1">
    <property type="nucleotide sequence ID" value="XM_032282446.1"/>
</dbReference>
<dbReference type="AlphaFoldDB" id="A0A6J3I7P4"/>
<dbReference type="GO" id="GO:0007165">
    <property type="term" value="P:signal transduction"/>
    <property type="evidence" value="ECO:0007669"/>
    <property type="project" value="UniProtKB-ARBA"/>
</dbReference>
<evidence type="ECO:0000256" key="3">
    <source>
        <dbReference type="ARBA" id="ARBA00023157"/>
    </source>
</evidence>
<accession>A0A6J3I7P4</accession>
<evidence type="ECO:0000256" key="2">
    <source>
        <dbReference type="ARBA" id="ARBA00022536"/>
    </source>
</evidence>
<feature type="domain" description="EGF-like" evidence="5">
    <location>
        <begin position="84"/>
        <end position="95"/>
    </location>
</feature>
<name>A0A6J3I7P4_SAPAP</name>
<keyword evidence="3" id="KW-1015">Disulfide bond</keyword>
<dbReference type="InterPro" id="IPR000742">
    <property type="entry name" value="EGF"/>
</dbReference>
<evidence type="ECO:0000256" key="1">
    <source>
        <dbReference type="ARBA" id="ARBA00007384"/>
    </source>
</evidence>
<dbReference type="Gene3D" id="2.10.25.10">
    <property type="entry name" value="Laminin"/>
    <property type="match status" value="1"/>
</dbReference>
<gene>
    <name evidence="7" type="primary">LOC116554498</name>
</gene>
<dbReference type="FunFam" id="2.10.25.10:FF:000421">
    <property type="entry name" value="Teratocarcinoma-derived growth factor"/>
    <property type="match status" value="1"/>
</dbReference>
<dbReference type="GeneID" id="116554498"/>
<organism evidence="6 7">
    <name type="scientific">Sapajus apella</name>
    <name type="common">Brown-capped capuchin</name>
    <name type="synonym">Cebus apella</name>
    <dbReference type="NCBI Taxonomy" id="9515"/>
    <lineage>
        <taxon>Eukaryota</taxon>
        <taxon>Metazoa</taxon>
        <taxon>Chordata</taxon>
        <taxon>Craniata</taxon>
        <taxon>Vertebrata</taxon>
        <taxon>Euteleostomi</taxon>
        <taxon>Mammalia</taxon>
        <taxon>Eutheria</taxon>
        <taxon>Euarchontoglires</taxon>
        <taxon>Primates</taxon>
        <taxon>Haplorrhini</taxon>
        <taxon>Platyrrhini</taxon>
        <taxon>Cebidae</taxon>
        <taxon>Cebinae</taxon>
        <taxon>Sapajus</taxon>
    </lineage>
</organism>
<evidence type="ECO:0000256" key="4">
    <source>
        <dbReference type="ARBA" id="ARBA00023180"/>
    </source>
</evidence>
<dbReference type="Proteomes" id="UP000504640">
    <property type="component" value="Unplaced"/>
</dbReference>
<proteinExistence type="inferred from homology"/>
<sequence length="303" mass="34498">MHKQDIQKLAVLCFSQIEGLGHQELARPSQGDLALRDDSIRPQEEPVICPWSSKLMPPVGIQHSQELNRTCCLNGGTCMLGSFCACLPSFSGWNCEHDVRKKKYGSVPHDTWLPKKSSLCKCWHGQLRCFPQTFLPGCDGLVMDEHLMASRTPELPPSAPTPLMLTGICLSIESYYSLTLTYFQKYDFRYQANFMTSKGCCYNVLSEIQISFVSCLKIMNTFPKWSLAFPYRTNYFLPLCPTLRQKTTSFCKRKSAISPLCLSPVFLDTCNSTKVFLICSFKQLSYLFRLLKTNPNVDLRIQF</sequence>
<dbReference type="PROSITE" id="PS00022">
    <property type="entry name" value="EGF_1"/>
    <property type="match status" value="1"/>
</dbReference>
<reference evidence="7" key="1">
    <citation type="submission" date="2025-08" db="UniProtKB">
        <authorList>
            <consortium name="RefSeq"/>
        </authorList>
    </citation>
    <scope>IDENTIFICATION</scope>
    <source>
        <tissue evidence="7">Blood</tissue>
    </source>
</reference>
<dbReference type="Pfam" id="PF09443">
    <property type="entry name" value="CFC"/>
    <property type="match status" value="1"/>
</dbReference>
<keyword evidence="6" id="KW-1185">Reference proteome</keyword>
<dbReference type="SUPFAM" id="SSF57196">
    <property type="entry name" value="EGF/Laminin"/>
    <property type="match status" value="2"/>
</dbReference>
<keyword evidence="4" id="KW-0325">Glycoprotein</keyword>
<keyword evidence="2" id="KW-0245">EGF-like domain</keyword>